<evidence type="ECO:0000313" key="8">
    <source>
        <dbReference type="Proteomes" id="UP000650524"/>
    </source>
</evidence>
<comment type="cofactor">
    <cofactor evidence="1">
        <name>Zn(2+)</name>
        <dbReference type="ChEBI" id="CHEBI:29105"/>
    </cofactor>
</comment>
<evidence type="ECO:0000256" key="1">
    <source>
        <dbReference type="ARBA" id="ARBA00001947"/>
    </source>
</evidence>
<dbReference type="CDD" id="cd11375">
    <property type="entry name" value="Peptidase_M54"/>
    <property type="match status" value="1"/>
</dbReference>
<evidence type="ECO:0000313" key="7">
    <source>
        <dbReference type="EMBL" id="MBC8175939.1"/>
    </source>
</evidence>
<dbReference type="EMBL" id="JACNJD010000056">
    <property type="protein sequence ID" value="MBC8175939.1"/>
    <property type="molecule type" value="Genomic_DNA"/>
</dbReference>
<dbReference type="PANTHER" id="PTHR15910:SF1">
    <property type="entry name" value="ARCHAEMETZINCIN-2"/>
    <property type="match status" value="1"/>
</dbReference>
<dbReference type="Proteomes" id="UP000650524">
    <property type="component" value="Unassembled WGS sequence"/>
</dbReference>
<accession>A0A8J6MWF5</accession>
<sequence length="182" mass="20434">MNSTEKTIGVVPIGDIPEMVSSTVAAHMLGYLGVNADILPPLEEPEYAYDESRLQYNAMLILKTLEQEFFSDYAKIIGILDVDVFVPLFTHVFGEAKQGGGSALVSLHRLRKDHEGSTPPQALVLERTAKVALHETGHLFNLVHCTDEKCLMHFSGVLLDLDRTPLYFCRYCSTYFRDVLKR</sequence>
<evidence type="ECO:0000256" key="5">
    <source>
        <dbReference type="ARBA" id="ARBA00022833"/>
    </source>
</evidence>
<dbReference type="Pfam" id="PF07998">
    <property type="entry name" value="Peptidase_M54"/>
    <property type="match status" value="1"/>
</dbReference>
<dbReference type="GO" id="GO:0008237">
    <property type="term" value="F:metallopeptidase activity"/>
    <property type="evidence" value="ECO:0007669"/>
    <property type="project" value="UniProtKB-KW"/>
</dbReference>
<reference evidence="7 8" key="1">
    <citation type="submission" date="2020-08" db="EMBL/GenBank/DDBJ databases">
        <title>Bridging the membrane lipid divide: bacteria of the FCB group superphylum have the potential to synthesize archaeal ether lipids.</title>
        <authorList>
            <person name="Villanueva L."/>
            <person name="Von Meijenfeldt F.A.B."/>
            <person name="Westbye A.B."/>
            <person name="Yadav S."/>
            <person name="Hopmans E.C."/>
            <person name="Dutilh B.E."/>
            <person name="Sinninghe Damste J.S."/>
        </authorList>
    </citation>
    <scope>NUCLEOTIDE SEQUENCE [LARGE SCALE GENOMIC DNA]</scope>
    <source>
        <strain evidence="7">NIOZ-UU27</strain>
    </source>
</reference>
<evidence type="ECO:0000256" key="6">
    <source>
        <dbReference type="ARBA" id="ARBA00023049"/>
    </source>
</evidence>
<dbReference type="GO" id="GO:0008270">
    <property type="term" value="F:zinc ion binding"/>
    <property type="evidence" value="ECO:0007669"/>
    <property type="project" value="InterPro"/>
</dbReference>
<protein>
    <submittedName>
        <fullName evidence="7">Archaemetzincin family Zn-dependent metalloprotease</fullName>
    </submittedName>
</protein>
<keyword evidence="3" id="KW-0479">Metal-binding</keyword>
<dbReference type="InterPro" id="IPR012962">
    <property type="entry name" value="Pept_M54_archaemetzincn"/>
</dbReference>
<comment type="caution">
    <text evidence="7">The sequence shown here is derived from an EMBL/GenBank/DDBJ whole genome shotgun (WGS) entry which is preliminary data.</text>
</comment>
<dbReference type="Gene3D" id="3.40.390.10">
    <property type="entry name" value="Collagenase (Catalytic Domain)"/>
    <property type="match status" value="1"/>
</dbReference>
<evidence type="ECO:0000256" key="3">
    <source>
        <dbReference type="ARBA" id="ARBA00022723"/>
    </source>
</evidence>
<name>A0A8J6MWF5_9DELT</name>
<keyword evidence="6 7" id="KW-0482">Metalloprotease</keyword>
<keyword evidence="4" id="KW-0378">Hydrolase</keyword>
<keyword evidence="2" id="KW-0645">Protease</keyword>
<evidence type="ECO:0000256" key="4">
    <source>
        <dbReference type="ARBA" id="ARBA00022801"/>
    </source>
</evidence>
<dbReference type="PANTHER" id="PTHR15910">
    <property type="entry name" value="ARCHAEMETZINCIN"/>
    <property type="match status" value="1"/>
</dbReference>
<organism evidence="7 8">
    <name type="scientific">Candidatus Desulfacyla euxinica</name>
    <dbReference type="NCBI Taxonomy" id="2841693"/>
    <lineage>
        <taxon>Bacteria</taxon>
        <taxon>Deltaproteobacteria</taxon>
        <taxon>Candidatus Desulfacyla</taxon>
    </lineage>
</organism>
<evidence type="ECO:0000256" key="2">
    <source>
        <dbReference type="ARBA" id="ARBA00022670"/>
    </source>
</evidence>
<dbReference type="GO" id="GO:0006508">
    <property type="term" value="P:proteolysis"/>
    <property type="evidence" value="ECO:0007669"/>
    <property type="project" value="UniProtKB-KW"/>
</dbReference>
<dbReference type="InterPro" id="IPR012091">
    <property type="entry name" value="Pept_M54_archaemetzncn_arc/bac"/>
</dbReference>
<dbReference type="SUPFAM" id="SSF55486">
    <property type="entry name" value="Metalloproteases ('zincins'), catalytic domain"/>
    <property type="match status" value="1"/>
</dbReference>
<dbReference type="AlphaFoldDB" id="A0A8J6MWF5"/>
<proteinExistence type="predicted"/>
<gene>
    <name evidence="7" type="ORF">H8E19_00930</name>
</gene>
<dbReference type="NCBIfam" id="NF033823">
    <property type="entry name" value="archmetzin"/>
    <property type="match status" value="1"/>
</dbReference>
<keyword evidence="5" id="KW-0862">Zinc</keyword>
<dbReference type="PIRSF" id="PIRSF005785">
    <property type="entry name" value="Zn-prot_arch"/>
    <property type="match status" value="1"/>
</dbReference>
<dbReference type="InterPro" id="IPR024079">
    <property type="entry name" value="MetalloPept_cat_dom_sf"/>
</dbReference>